<name>A0ABP1CEX0_9APHY</name>
<accession>A0ABP1CEX0</accession>
<sequence length="676" mass="78095">MRLAITRVVVPRAASGVFKKRRSSLDIDQSGNKMHAPRRIHARKGSLQELPNMPLDIVFEVFLHLQPLDLLNLARTSRPFRSLLMRRSAASFWRAARQNVEGDFPECPSFMSEPAYANLCFSSHCHGCVKPNVQTVYWGFRARFCKTCKQTRLCRVKHYEAVLILPGGGRYSWPIPRVSVSKGRYVYRRSDIEAFETALLAVDESKRKSVFQEQTEYWEAVSEHMDECQRWDEALKTKRSEELQDKRDDRLEAILEKLREAGWEEEIEFMENVYSMGFQSLNLISAVRRPGALTERVWNNMLPEVTQAMNDMRVKREEHRFNQQVAKPRIEAMKLAMLAFRQEYGQIFPSTREFAFFPGVKGLLNAPEEVEITVESFGVLRAEIPKHLTIWKDRVDNLLREFIKTKRGAAEGIDPLRLAIGAYYRCKECGEALWYPNVLIHACLSKCYDNHDYNTLCYEWKDQYRSMISELVGGKHWDTHHLCFDVKPIWKVIEAFEMDPSRATTEDMDHCQVRLTCNHRICTSDGVLAVMTWRVAMMHNFSMHLSNNRPSYAIWKIVHPRLVAKAAGPEAMRAILDRDDTERAGDEAWGCMRCLAFDGRHKRQQVYEHLQDVHGAATPGPADVFYNLDSTDSHHPHDTYLIQPNSSTGSMEMDEFFEDALASGVAAYDSLDEDED</sequence>
<feature type="domain" description="F-box" evidence="1">
    <location>
        <begin position="47"/>
        <end position="96"/>
    </location>
</feature>
<dbReference type="PROSITE" id="PS50181">
    <property type="entry name" value="FBOX"/>
    <property type="match status" value="1"/>
</dbReference>
<dbReference type="InterPro" id="IPR036047">
    <property type="entry name" value="F-box-like_dom_sf"/>
</dbReference>
<keyword evidence="3" id="KW-1185">Reference proteome</keyword>
<dbReference type="SUPFAM" id="SSF81383">
    <property type="entry name" value="F-box domain"/>
    <property type="match status" value="1"/>
</dbReference>
<dbReference type="Proteomes" id="UP001497453">
    <property type="component" value="Chromosome 1"/>
</dbReference>
<evidence type="ECO:0000259" key="1">
    <source>
        <dbReference type="PROSITE" id="PS50181"/>
    </source>
</evidence>
<dbReference type="EMBL" id="OZ037944">
    <property type="protein sequence ID" value="CAL1694142.1"/>
    <property type="molecule type" value="Genomic_DNA"/>
</dbReference>
<organism evidence="2 3">
    <name type="scientific">Somion occarium</name>
    <dbReference type="NCBI Taxonomy" id="3059160"/>
    <lineage>
        <taxon>Eukaryota</taxon>
        <taxon>Fungi</taxon>
        <taxon>Dikarya</taxon>
        <taxon>Basidiomycota</taxon>
        <taxon>Agaricomycotina</taxon>
        <taxon>Agaricomycetes</taxon>
        <taxon>Polyporales</taxon>
        <taxon>Cerrenaceae</taxon>
        <taxon>Somion</taxon>
    </lineage>
</organism>
<dbReference type="Pfam" id="PF00646">
    <property type="entry name" value="F-box"/>
    <property type="match status" value="1"/>
</dbReference>
<protein>
    <recommendedName>
        <fullName evidence="1">F-box domain-containing protein</fullName>
    </recommendedName>
</protein>
<dbReference type="SMART" id="SM00256">
    <property type="entry name" value="FBOX"/>
    <property type="match status" value="1"/>
</dbReference>
<dbReference type="InterPro" id="IPR001810">
    <property type="entry name" value="F-box_dom"/>
</dbReference>
<proteinExistence type="predicted"/>
<evidence type="ECO:0000313" key="3">
    <source>
        <dbReference type="Proteomes" id="UP001497453"/>
    </source>
</evidence>
<gene>
    <name evidence="2" type="ORF">GFSPODELE1_LOCUS178</name>
</gene>
<evidence type="ECO:0000313" key="2">
    <source>
        <dbReference type="EMBL" id="CAL1694142.1"/>
    </source>
</evidence>
<reference evidence="3" key="1">
    <citation type="submission" date="2024-04" db="EMBL/GenBank/DDBJ databases">
        <authorList>
            <person name="Shaw F."/>
            <person name="Minotto A."/>
        </authorList>
    </citation>
    <scope>NUCLEOTIDE SEQUENCE [LARGE SCALE GENOMIC DNA]</scope>
</reference>